<name>A0A8H6SXD2_MYCCL</name>
<evidence type="ECO:0000313" key="2">
    <source>
        <dbReference type="EMBL" id="KAF7305650.1"/>
    </source>
</evidence>
<reference evidence="2" key="1">
    <citation type="submission" date="2020-05" db="EMBL/GenBank/DDBJ databases">
        <title>Mycena genomes resolve the evolution of fungal bioluminescence.</title>
        <authorList>
            <person name="Tsai I.J."/>
        </authorList>
    </citation>
    <scope>NUCLEOTIDE SEQUENCE</scope>
    <source>
        <strain evidence="2">110903Hualien_Pintung</strain>
    </source>
</reference>
<proteinExistence type="predicted"/>
<dbReference type="Proteomes" id="UP000613580">
    <property type="component" value="Unassembled WGS sequence"/>
</dbReference>
<keyword evidence="3" id="KW-1185">Reference proteome</keyword>
<feature type="compositionally biased region" description="Low complexity" evidence="1">
    <location>
        <begin position="7"/>
        <end position="30"/>
    </location>
</feature>
<sequence>MSSSIEPPTQTSTRTTTSNNQSATNPSPSALKDRDHPQREPKSPLGACAGVEKVAHSKPRHEKEHEHGHTDTVALPAEARERRASAEAETEAETRTLVGLAGTAGGVRLQ</sequence>
<feature type="region of interest" description="Disordered" evidence="1">
    <location>
        <begin position="1"/>
        <end position="96"/>
    </location>
</feature>
<feature type="compositionally biased region" description="Basic and acidic residues" evidence="1">
    <location>
        <begin position="61"/>
        <end position="70"/>
    </location>
</feature>
<comment type="caution">
    <text evidence="2">The sequence shown here is derived from an EMBL/GenBank/DDBJ whole genome shotgun (WGS) entry which is preliminary data.</text>
</comment>
<gene>
    <name evidence="2" type="ORF">HMN09_00818600</name>
</gene>
<evidence type="ECO:0000256" key="1">
    <source>
        <dbReference type="SAM" id="MobiDB-lite"/>
    </source>
</evidence>
<feature type="compositionally biased region" description="Basic and acidic residues" evidence="1">
    <location>
        <begin position="31"/>
        <end position="42"/>
    </location>
</feature>
<evidence type="ECO:0000313" key="3">
    <source>
        <dbReference type="Proteomes" id="UP000613580"/>
    </source>
</evidence>
<accession>A0A8H6SXD2</accession>
<dbReference type="AlphaFoldDB" id="A0A8H6SXD2"/>
<organism evidence="2 3">
    <name type="scientific">Mycena chlorophos</name>
    <name type="common">Agaric fungus</name>
    <name type="synonym">Agaricus chlorophos</name>
    <dbReference type="NCBI Taxonomy" id="658473"/>
    <lineage>
        <taxon>Eukaryota</taxon>
        <taxon>Fungi</taxon>
        <taxon>Dikarya</taxon>
        <taxon>Basidiomycota</taxon>
        <taxon>Agaricomycotina</taxon>
        <taxon>Agaricomycetes</taxon>
        <taxon>Agaricomycetidae</taxon>
        <taxon>Agaricales</taxon>
        <taxon>Marasmiineae</taxon>
        <taxon>Mycenaceae</taxon>
        <taxon>Mycena</taxon>
    </lineage>
</organism>
<protein>
    <submittedName>
        <fullName evidence="2">Uncharacterized protein</fullName>
    </submittedName>
</protein>
<dbReference type="EMBL" id="JACAZE010000010">
    <property type="protein sequence ID" value="KAF7305650.1"/>
    <property type="molecule type" value="Genomic_DNA"/>
</dbReference>